<dbReference type="PANTHER" id="PTHR10283">
    <property type="entry name" value="SOLUTE CARRIER FAMILY 13 MEMBER"/>
    <property type="match status" value="1"/>
</dbReference>
<evidence type="ECO:0000256" key="2">
    <source>
        <dbReference type="ARBA" id="ARBA00007349"/>
    </source>
</evidence>
<feature type="transmembrane region" description="Helical" evidence="6">
    <location>
        <begin position="334"/>
        <end position="353"/>
    </location>
</feature>
<accession>A0A6V8MK73</accession>
<feature type="transmembrane region" description="Helical" evidence="6">
    <location>
        <begin position="423"/>
        <end position="448"/>
    </location>
</feature>
<keyword evidence="5 6" id="KW-0472">Membrane</keyword>
<evidence type="ECO:0000256" key="4">
    <source>
        <dbReference type="ARBA" id="ARBA00022989"/>
    </source>
</evidence>
<feature type="transmembrane region" description="Helical" evidence="6">
    <location>
        <begin position="143"/>
        <end position="159"/>
    </location>
</feature>
<keyword evidence="8" id="KW-1185">Reference proteome</keyword>
<name>A0A6V8MK73_9BACT</name>
<dbReference type="Proteomes" id="UP000556026">
    <property type="component" value="Unassembled WGS sequence"/>
</dbReference>
<sequence length="484" mass="51772">MNDNNQFLEKPLKIDNRPMWLILLDKTARYQVMAAVVLVTALVLRLEPPADLSVSGYRSLVLFGATIFFWISGMLPIAVTALLSMAFLPLLGIMDAKKTYSMFGNEAVFFILGAFILAAAMTGTGISARLARAMLARFGRTPTRLALTVFLLSAFLSFVMSEHAVAAMLFPVVAEISTALGLEKGKSNFGKLLFMALAWGCIIGGIATFLGGARAPLAAGLLKESTGQHFSFLEWTTASCMIVLPLLVIAFLLLIRFFPADLQSVEVGLKFLNRKRLETGKMSYDEMLTALVMVATVACWIIFGEKAGLAAIAILGAGALFTFKVVSWQKIEEYVNWGVILMYGGTIALASALEKTGAAVWVVKKGLGTLHHSPLAIIAVISLVAIVLTECISHAAVVAILMPVGMGLCQTTGLDPKVMTLSIALPAGLAYCLPMGTPATAIAYASGFLKSRDIIVSGVTVMAISWLLFMASVLFVWPLLGLSI</sequence>
<dbReference type="EMBL" id="BLXX01000007">
    <property type="protein sequence ID" value="GFO60143.1"/>
    <property type="molecule type" value="Genomic_DNA"/>
</dbReference>
<feature type="transmembrane region" description="Helical" evidence="6">
    <location>
        <begin position="194"/>
        <end position="215"/>
    </location>
</feature>
<comment type="subcellular location">
    <subcellularLocation>
        <location evidence="1">Membrane</location>
        <topology evidence="1">Multi-pass membrane protein</topology>
    </subcellularLocation>
</comment>
<comment type="similarity">
    <text evidence="2">Belongs to the SLC13A/DASS transporter (TC 2.A.47) family. DIT1 subfamily.</text>
</comment>
<feature type="transmembrane region" description="Helical" evidence="6">
    <location>
        <begin position="284"/>
        <end position="303"/>
    </location>
</feature>
<gene>
    <name evidence="7" type="ORF">GMST_24680</name>
</gene>
<feature type="transmembrane region" description="Helical" evidence="6">
    <location>
        <begin position="309"/>
        <end position="327"/>
    </location>
</feature>
<dbReference type="GO" id="GO:0008514">
    <property type="term" value="F:organic anion transmembrane transporter activity"/>
    <property type="evidence" value="ECO:0007669"/>
    <property type="project" value="UniProtKB-ARBA"/>
</dbReference>
<evidence type="ECO:0000256" key="1">
    <source>
        <dbReference type="ARBA" id="ARBA00004141"/>
    </source>
</evidence>
<dbReference type="GO" id="GO:1905039">
    <property type="term" value="P:carboxylic acid transmembrane transport"/>
    <property type="evidence" value="ECO:0007669"/>
    <property type="project" value="UniProtKB-ARBA"/>
</dbReference>
<feature type="transmembrane region" description="Helical" evidence="6">
    <location>
        <begin position="454"/>
        <end position="480"/>
    </location>
</feature>
<keyword evidence="3 6" id="KW-0812">Transmembrane</keyword>
<evidence type="ECO:0000313" key="8">
    <source>
        <dbReference type="Proteomes" id="UP000556026"/>
    </source>
</evidence>
<dbReference type="InterPro" id="IPR030676">
    <property type="entry name" value="CitT-rel"/>
</dbReference>
<evidence type="ECO:0000256" key="6">
    <source>
        <dbReference type="SAM" id="Phobius"/>
    </source>
</evidence>
<dbReference type="Pfam" id="PF00939">
    <property type="entry name" value="Na_sulph_symp"/>
    <property type="match status" value="1"/>
</dbReference>
<dbReference type="GO" id="GO:0005886">
    <property type="term" value="C:plasma membrane"/>
    <property type="evidence" value="ECO:0007669"/>
    <property type="project" value="TreeGrafter"/>
</dbReference>
<feature type="transmembrane region" description="Helical" evidence="6">
    <location>
        <begin position="165"/>
        <end position="182"/>
    </location>
</feature>
<feature type="transmembrane region" description="Helical" evidence="6">
    <location>
        <begin position="235"/>
        <end position="255"/>
    </location>
</feature>
<evidence type="ECO:0000256" key="5">
    <source>
        <dbReference type="ARBA" id="ARBA00023136"/>
    </source>
</evidence>
<dbReference type="PANTHER" id="PTHR10283:SF82">
    <property type="entry name" value="SOLUTE CARRIER FAMILY 13 MEMBER 2"/>
    <property type="match status" value="1"/>
</dbReference>
<dbReference type="RefSeq" id="WP_183354965.1">
    <property type="nucleotide sequence ID" value="NZ_BLXX01000007.1"/>
</dbReference>
<dbReference type="AlphaFoldDB" id="A0A6V8MK73"/>
<feature type="transmembrane region" description="Helical" evidence="6">
    <location>
        <begin position="107"/>
        <end position="131"/>
    </location>
</feature>
<dbReference type="NCBIfam" id="TIGR00785">
    <property type="entry name" value="dass"/>
    <property type="match status" value="1"/>
</dbReference>
<organism evidence="7 8">
    <name type="scientific">Geomonas silvestris</name>
    <dbReference type="NCBI Taxonomy" id="2740184"/>
    <lineage>
        <taxon>Bacteria</taxon>
        <taxon>Pseudomonadati</taxon>
        <taxon>Thermodesulfobacteriota</taxon>
        <taxon>Desulfuromonadia</taxon>
        <taxon>Geobacterales</taxon>
        <taxon>Geobacteraceae</taxon>
        <taxon>Geomonas</taxon>
    </lineage>
</organism>
<feature type="transmembrane region" description="Helical" evidence="6">
    <location>
        <begin position="28"/>
        <end position="48"/>
    </location>
</feature>
<keyword evidence="4 6" id="KW-1133">Transmembrane helix</keyword>
<evidence type="ECO:0000256" key="3">
    <source>
        <dbReference type="ARBA" id="ARBA00022692"/>
    </source>
</evidence>
<proteinExistence type="inferred from homology"/>
<protein>
    <submittedName>
        <fullName evidence="7">Sodium/dicarboxylate or sulfate cotransporter</fullName>
    </submittedName>
</protein>
<feature type="transmembrane region" description="Helical" evidence="6">
    <location>
        <begin position="60"/>
        <end position="87"/>
    </location>
</feature>
<feature type="transmembrane region" description="Helical" evidence="6">
    <location>
        <begin position="373"/>
        <end position="402"/>
    </location>
</feature>
<evidence type="ECO:0000313" key="7">
    <source>
        <dbReference type="EMBL" id="GFO60143.1"/>
    </source>
</evidence>
<reference evidence="8" key="1">
    <citation type="submission" date="2020-06" db="EMBL/GenBank/DDBJ databases">
        <title>Draft genomic sequence of Geomonas sp. Red330.</title>
        <authorList>
            <person name="Itoh H."/>
            <person name="Zhenxing X."/>
            <person name="Ushijima N."/>
            <person name="Masuda Y."/>
            <person name="Shiratori Y."/>
            <person name="Senoo K."/>
        </authorList>
    </citation>
    <scope>NUCLEOTIDE SEQUENCE [LARGE SCALE GENOMIC DNA]</scope>
    <source>
        <strain evidence="8">Red330</strain>
    </source>
</reference>
<comment type="caution">
    <text evidence="7">The sequence shown here is derived from an EMBL/GenBank/DDBJ whole genome shotgun (WGS) entry which is preliminary data.</text>
</comment>
<dbReference type="InterPro" id="IPR001898">
    <property type="entry name" value="SLC13A/DASS"/>
</dbReference>
<dbReference type="PIRSF" id="PIRSF002457">
    <property type="entry name" value="DASS"/>
    <property type="match status" value="1"/>
</dbReference>